<evidence type="ECO:0000256" key="3">
    <source>
        <dbReference type="SAM" id="SignalP"/>
    </source>
</evidence>
<dbReference type="SUPFAM" id="SSF57302">
    <property type="entry name" value="Snake toxin-like"/>
    <property type="match status" value="2"/>
</dbReference>
<evidence type="ECO:0000313" key="5">
    <source>
        <dbReference type="Ensembl" id="ENSSFAP00005033819.1"/>
    </source>
</evidence>
<dbReference type="AlphaFoldDB" id="A0A672HY17"/>
<reference evidence="5" key="2">
    <citation type="submission" date="2025-08" db="UniProtKB">
        <authorList>
            <consortium name="Ensembl"/>
        </authorList>
    </citation>
    <scope>IDENTIFICATION</scope>
</reference>
<organism evidence="5 6">
    <name type="scientific">Salarias fasciatus</name>
    <name type="common">Jewelled blenny</name>
    <name type="synonym">Blennius fasciatus</name>
    <dbReference type="NCBI Taxonomy" id="181472"/>
    <lineage>
        <taxon>Eukaryota</taxon>
        <taxon>Metazoa</taxon>
        <taxon>Chordata</taxon>
        <taxon>Craniata</taxon>
        <taxon>Vertebrata</taxon>
        <taxon>Euteleostomi</taxon>
        <taxon>Actinopterygii</taxon>
        <taxon>Neopterygii</taxon>
        <taxon>Teleostei</taxon>
        <taxon>Neoteleostei</taxon>
        <taxon>Acanthomorphata</taxon>
        <taxon>Ovalentaria</taxon>
        <taxon>Blenniimorphae</taxon>
        <taxon>Blenniiformes</taxon>
        <taxon>Blennioidei</taxon>
        <taxon>Blenniidae</taxon>
        <taxon>Salariinae</taxon>
        <taxon>Salarias</taxon>
    </lineage>
</organism>
<evidence type="ECO:0000313" key="6">
    <source>
        <dbReference type="Proteomes" id="UP000472267"/>
    </source>
</evidence>
<feature type="chain" id="PRO_5025476178" description="UPAR/Ly6 domain-containing protein" evidence="3">
    <location>
        <begin position="17"/>
        <end position="207"/>
    </location>
</feature>
<keyword evidence="6" id="KW-1185">Reference proteome</keyword>
<dbReference type="PANTHER" id="PTHR20914:SF9">
    <property type="entry name" value="COILED, ISOFORM A"/>
    <property type="match status" value="1"/>
</dbReference>
<dbReference type="Gene3D" id="2.10.60.10">
    <property type="entry name" value="CD59"/>
    <property type="match status" value="2"/>
</dbReference>
<protein>
    <recommendedName>
        <fullName evidence="4">UPAR/Ly6 domain-containing protein</fullName>
    </recommendedName>
</protein>
<dbReference type="Proteomes" id="UP000472267">
    <property type="component" value="Chromosome 11"/>
</dbReference>
<dbReference type="OMA" id="GTEISCC"/>
<comment type="subcellular location">
    <subcellularLocation>
        <location evidence="1">Secreted</location>
    </subcellularLocation>
</comment>
<dbReference type="GO" id="GO:0005576">
    <property type="term" value="C:extracellular region"/>
    <property type="evidence" value="ECO:0007669"/>
    <property type="project" value="UniProtKB-SubCell"/>
</dbReference>
<dbReference type="PANTHER" id="PTHR20914">
    <property type="entry name" value="LY6/PLAUR DOMAIN-CONTAINING PROTEIN 8"/>
    <property type="match status" value="1"/>
</dbReference>
<proteinExistence type="predicted"/>
<evidence type="ECO:0000259" key="4">
    <source>
        <dbReference type="SMART" id="SM00134"/>
    </source>
</evidence>
<evidence type="ECO:0000256" key="2">
    <source>
        <dbReference type="ARBA" id="ARBA00022525"/>
    </source>
</evidence>
<dbReference type="SMART" id="SM00134">
    <property type="entry name" value="LU"/>
    <property type="match status" value="1"/>
</dbReference>
<sequence>MYQLLLILGVVLLPEGKFYNLYEIISPPPAPKKNTQKNKKNKKKQLTVAVLWIAGNDKISDSSVRGCALPEECIQASLNYGLSRTIWTSRCCSTDLCNDQPAPEASHFNPNGRKCFFCNGVNCTGTLNCFGNEDRCISTTVSSGGTTVELKGCASQEMCSALNIPGLEEVLGQDHECCQGDFCNSAISTSAGLLLSVVPLISLVLFS</sequence>
<dbReference type="InParanoid" id="A0A672HY17"/>
<dbReference type="InterPro" id="IPR050918">
    <property type="entry name" value="CNF-like_PLA2_Inhibitor"/>
</dbReference>
<reference evidence="5" key="1">
    <citation type="submission" date="2019-06" db="EMBL/GenBank/DDBJ databases">
        <authorList>
            <consortium name="Wellcome Sanger Institute Data Sharing"/>
        </authorList>
    </citation>
    <scope>NUCLEOTIDE SEQUENCE [LARGE SCALE GENOMIC DNA]</scope>
</reference>
<feature type="domain" description="UPAR/Ly6" evidence="4">
    <location>
        <begin position="113"/>
        <end position="198"/>
    </location>
</feature>
<keyword evidence="2" id="KW-0964">Secreted</keyword>
<dbReference type="InterPro" id="IPR045860">
    <property type="entry name" value="Snake_toxin-like_sf"/>
</dbReference>
<name>A0A672HY17_SALFA</name>
<dbReference type="Pfam" id="PF00021">
    <property type="entry name" value="UPAR_LY6"/>
    <property type="match status" value="2"/>
</dbReference>
<dbReference type="InterPro" id="IPR016054">
    <property type="entry name" value="LY6_UPA_recep-like"/>
</dbReference>
<dbReference type="FunCoup" id="A0A672HY17">
    <property type="interactions" value="298"/>
</dbReference>
<feature type="signal peptide" evidence="3">
    <location>
        <begin position="1"/>
        <end position="16"/>
    </location>
</feature>
<reference evidence="5" key="3">
    <citation type="submission" date="2025-09" db="UniProtKB">
        <authorList>
            <consortium name="Ensembl"/>
        </authorList>
    </citation>
    <scope>IDENTIFICATION</scope>
</reference>
<evidence type="ECO:0000256" key="1">
    <source>
        <dbReference type="ARBA" id="ARBA00004613"/>
    </source>
</evidence>
<dbReference type="Ensembl" id="ENSSFAT00005035084.1">
    <property type="protein sequence ID" value="ENSSFAP00005033819.1"/>
    <property type="gene ID" value="ENSSFAG00005017182.1"/>
</dbReference>
<accession>A0A672HY17</accession>
<keyword evidence="3" id="KW-0732">Signal</keyword>